<dbReference type="EMBL" id="JXLB01000001">
    <property type="protein sequence ID" value="OJG83889.1"/>
    <property type="molecule type" value="Genomic_DNA"/>
</dbReference>
<name>A0A1L8WSA5_9ENTE</name>
<gene>
    <name evidence="1" type="ORF">RV14_GL000066</name>
</gene>
<organism evidence="1 2">
    <name type="scientific">Enterococcus ratti</name>
    <dbReference type="NCBI Taxonomy" id="150033"/>
    <lineage>
        <taxon>Bacteria</taxon>
        <taxon>Bacillati</taxon>
        <taxon>Bacillota</taxon>
        <taxon>Bacilli</taxon>
        <taxon>Lactobacillales</taxon>
        <taxon>Enterococcaceae</taxon>
        <taxon>Enterococcus</taxon>
    </lineage>
</organism>
<proteinExistence type="predicted"/>
<accession>A0A1L8WSA5</accession>
<evidence type="ECO:0000313" key="2">
    <source>
        <dbReference type="Proteomes" id="UP000182152"/>
    </source>
</evidence>
<dbReference type="GO" id="GO:0004181">
    <property type="term" value="F:metallocarboxypeptidase activity"/>
    <property type="evidence" value="ECO:0007669"/>
    <property type="project" value="InterPro"/>
</dbReference>
<dbReference type="STRING" id="150033.RV14_GL000066"/>
<comment type="caution">
    <text evidence="1">The sequence shown here is derived from an EMBL/GenBank/DDBJ whole genome shotgun (WGS) entry which is preliminary data.</text>
</comment>
<dbReference type="Gene3D" id="1.10.1370.30">
    <property type="match status" value="1"/>
</dbReference>
<dbReference type="GO" id="GO:0006508">
    <property type="term" value="P:proteolysis"/>
    <property type="evidence" value="ECO:0007669"/>
    <property type="project" value="InterPro"/>
</dbReference>
<reference evidence="1 2" key="1">
    <citation type="submission" date="2014-12" db="EMBL/GenBank/DDBJ databases">
        <title>Draft genome sequences of 29 type strains of Enterococci.</title>
        <authorList>
            <person name="Zhong Z."/>
            <person name="Sun Z."/>
            <person name="Liu W."/>
            <person name="Zhang W."/>
            <person name="Zhang H."/>
        </authorList>
    </citation>
    <scope>NUCLEOTIDE SEQUENCE [LARGE SCALE GENOMIC DNA]</scope>
    <source>
        <strain evidence="1 2">DSM 15687</strain>
    </source>
</reference>
<dbReference type="Proteomes" id="UP000182152">
    <property type="component" value="Unassembled WGS sequence"/>
</dbReference>
<dbReference type="AlphaFoldDB" id="A0A1L8WSA5"/>
<evidence type="ECO:0000313" key="1">
    <source>
        <dbReference type="EMBL" id="OJG83889.1"/>
    </source>
</evidence>
<keyword evidence="2" id="KW-1185">Reference proteome</keyword>
<sequence length="70" mass="8286">MTGKIIFEKVKEEYNQECKVPEKWLTALTTATTTAYMQWQRARQTKKFADFQEALSKNIQLTKQLLLLPY</sequence>
<dbReference type="Pfam" id="PF02074">
    <property type="entry name" value="Peptidase_M32"/>
    <property type="match status" value="1"/>
</dbReference>
<dbReference type="InterPro" id="IPR001333">
    <property type="entry name" value="Peptidase_M32_Taq"/>
</dbReference>
<protein>
    <submittedName>
        <fullName evidence="1">Uncharacterized protein</fullName>
    </submittedName>
</protein>